<dbReference type="Gene3D" id="1.25.10.10">
    <property type="entry name" value="Leucine-rich Repeat Variant"/>
    <property type="match status" value="1"/>
</dbReference>
<evidence type="ECO:0000313" key="9">
    <source>
        <dbReference type="EMBL" id="MES1922092.1"/>
    </source>
</evidence>
<dbReference type="InterPro" id="IPR011989">
    <property type="entry name" value="ARM-like"/>
</dbReference>
<feature type="domain" description="Condensin complex subunit 1 C-terminal" evidence="8">
    <location>
        <begin position="30"/>
        <end position="184"/>
    </location>
</feature>
<evidence type="ECO:0000256" key="3">
    <source>
        <dbReference type="ARBA" id="ARBA00022776"/>
    </source>
</evidence>
<keyword evidence="10" id="KW-1185">Reference proteome</keyword>
<dbReference type="PANTHER" id="PTHR14222">
    <property type="entry name" value="CONDENSIN"/>
    <property type="match status" value="1"/>
</dbReference>
<sequence length="271" mass="31383">MCISKKFCFDNLPILFKIMESERDSLLMTNSIISLGDIASRFPNLAAPHISRMFAPLHHAEMSVRKNTLLVISHLILNDMIKVKEFISEIALAVTDEKKSVRDLAKLFFQEFSKKGKNPVYNVLPDIVSKFTHDKVEKTVFETVLKELIRYISEEKQQENLIIKICSRFSKLKDDQHILNNVYCLTLLNYGEKCIKKLIEMSRTYKGLLGEEKVFEHFKSIVVKAKKSAIKQEVKEMILEFEKTVLAKSHLAENSEEETPKDRIDENVENK</sequence>
<keyword evidence="4" id="KW-0226">DNA condensation</keyword>
<proteinExistence type="predicted"/>
<evidence type="ECO:0000256" key="5">
    <source>
        <dbReference type="ARBA" id="ARBA00023242"/>
    </source>
</evidence>
<dbReference type="Proteomes" id="UP001439008">
    <property type="component" value="Unassembled WGS sequence"/>
</dbReference>
<dbReference type="InterPro" id="IPR032682">
    <property type="entry name" value="Cnd1_C"/>
</dbReference>
<dbReference type="SUPFAM" id="SSF48371">
    <property type="entry name" value="ARM repeat"/>
    <property type="match status" value="1"/>
</dbReference>
<dbReference type="PANTHER" id="PTHR14222:SF2">
    <property type="entry name" value="CONDENSIN COMPLEX SUBUNIT 1"/>
    <property type="match status" value="1"/>
</dbReference>
<keyword evidence="2" id="KW-0132">Cell division</keyword>
<evidence type="ECO:0000256" key="6">
    <source>
        <dbReference type="ARBA" id="ARBA00023306"/>
    </source>
</evidence>
<dbReference type="Pfam" id="PF12717">
    <property type="entry name" value="Cnd1"/>
    <property type="match status" value="1"/>
</dbReference>
<accession>A0ABV2AR32</accession>
<evidence type="ECO:0000256" key="2">
    <source>
        <dbReference type="ARBA" id="ARBA00022618"/>
    </source>
</evidence>
<comment type="caution">
    <text evidence="9">The sequence shown here is derived from an EMBL/GenBank/DDBJ whole genome shotgun (WGS) entry which is preliminary data.</text>
</comment>
<evidence type="ECO:0000313" key="10">
    <source>
        <dbReference type="Proteomes" id="UP001439008"/>
    </source>
</evidence>
<dbReference type="InterPro" id="IPR026971">
    <property type="entry name" value="CND1/NCAPD3"/>
</dbReference>
<keyword evidence="3" id="KW-0498">Mitosis</keyword>
<protein>
    <recommendedName>
        <fullName evidence="8">Condensin complex subunit 1 C-terminal domain-containing protein</fullName>
    </recommendedName>
</protein>
<comment type="subcellular location">
    <subcellularLocation>
        <location evidence="1">Nucleus</location>
    </subcellularLocation>
</comment>
<evidence type="ECO:0000256" key="1">
    <source>
        <dbReference type="ARBA" id="ARBA00004123"/>
    </source>
</evidence>
<keyword evidence="6" id="KW-0131">Cell cycle</keyword>
<gene>
    <name evidence="9" type="ORF">MHBO_003609</name>
</gene>
<keyword evidence="5" id="KW-0539">Nucleus</keyword>
<name>A0ABV2AR32_9EUKA</name>
<feature type="region of interest" description="Disordered" evidence="7">
    <location>
        <begin position="251"/>
        <end position="271"/>
    </location>
</feature>
<reference evidence="9 10" key="1">
    <citation type="journal article" date="2024" name="BMC Biol.">
        <title>Comparative genomics of Ascetosporea gives new insight into the evolutionary basis for animal parasitism in Rhizaria.</title>
        <authorList>
            <person name="Hiltunen Thoren M."/>
            <person name="Onut-Brannstrom I."/>
            <person name="Alfjorden A."/>
            <person name="Peckova H."/>
            <person name="Swords F."/>
            <person name="Hooper C."/>
            <person name="Holzer A.S."/>
            <person name="Bass D."/>
            <person name="Burki F."/>
        </authorList>
    </citation>
    <scope>NUCLEOTIDE SEQUENCE [LARGE SCALE GENOMIC DNA]</scope>
    <source>
        <strain evidence="9">20-A016</strain>
    </source>
</reference>
<organism evidence="9 10">
    <name type="scientific">Bonamia ostreae</name>
    <dbReference type="NCBI Taxonomy" id="126728"/>
    <lineage>
        <taxon>Eukaryota</taxon>
        <taxon>Sar</taxon>
        <taxon>Rhizaria</taxon>
        <taxon>Endomyxa</taxon>
        <taxon>Ascetosporea</taxon>
        <taxon>Haplosporida</taxon>
        <taxon>Bonamia</taxon>
    </lineage>
</organism>
<dbReference type="InterPro" id="IPR016024">
    <property type="entry name" value="ARM-type_fold"/>
</dbReference>
<evidence type="ECO:0000259" key="8">
    <source>
        <dbReference type="Pfam" id="PF12717"/>
    </source>
</evidence>
<evidence type="ECO:0000256" key="4">
    <source>
        <dbReference type="ARBA" id="ARBA00023067"/>
    </source>
</evidence>
<evidence type="ECO:0000256" key="7">
    <source>
        <dbReference type="SAM" id="MobiDB-lite"/>
    </source>
</evidence>
<dbReference type="EMBL" id="JBDODL010002202">
    <property type="protein sequence ID" value="MES1922092.1"/>
    <property type="molecule type" value="Genomic_DNA"/>
</dbReference>